<comment type="caution">
    <text evidence="2">The sequence shown here is derived from an EMBL/GenBank/DDBJ whole genome shotgun (WGS) entry which is preliminary data.</text>
</comment>
<protein>
    <submittedName>
        <fullName evidence="2">Uncharacterized protein</fullName>
    </submittedName>
</protein>
<name>A0AAV4IKV0_9GAST</name>
<dbReference type="AlphaFoldDB" id="A0AAV4IKV0"/>
<evidence type="ECO:0000313" key="3">
    <source>
        <dbReference type="Proteomes" id="UP000762676"/>
    </source>
</evidence>
<gene>
    <name evidence="2" type="ORF">ElyMa_004815700</name>
</gene>
<feature type="region of interest" description="Disordered" evidence="1">
    <location>
        <begin position="34"/>
        <end position="69"/>
    </location>
</feature>
<evidence type="ECO:0000313" key="2">
    <source>
        <dbReference type="EMBL" id="GFS10680.1"/>
    </source>
</evidence>
<keyword evidence="3" id="KW-1185">Reference proteome</keyword>
<reference evidence="2 3" key="1">
    <citation type="journal article" date="2021" name="Elife">
        <title>Chloroplast acquisition without the gene transfer in kleptoplastic sea slugs, Plakobranchus ocellatus.</title>
        <authorList>
            <person name="Maeda T."/>
            <person name="Takahashi S."/>
            <person name="Yoshida T."/>
            <person name="Shimamura S."/>
            <person name="Takaki Y."/>
            <person name="Nagai Y."/>
            <person name="Toyoda A."/>
            <person name="Suzuki Y."/>
            <person name="Arimoto A."/>
            <person name="Ishii H."/>
            <person name="Satoh N."/>
            <person name="Nishiyama T."/>
            <person name="Hasebe M."/>
            <person name="Maruyama T."/>
            <person name="Minagawa J."/>
            <person name="Obokata J."/>
            <person name="Shigenobu S."/>
        </authorList>
    </citation>
    <scope>NUCLEOTIDE SEQUENCE [LARGE SCALE GENOMIC DNA]</scope>
</reference>
<accession>A0AAV4IKV0</accession>
<proteinExistence type="predicted"/>
<sequence>MKYVKEKENLYSSPREDKRFVLLRQRVKKYIEPRDEDDLAHRSRSYPSRPRLSELDQSQTKQNKEENLKKRPMGFIFGNTFQCRLPTKRRHENAPVLCLIRKLIIMGVW</sequence>
<dbReference type="EMBL" id="BMAT01009635">
    <property type="protein sequence ID" value="GFS10680.1"/>
    <property type="molecule type" value="Genomic_DNA"/>
</dbReference>
<evidence type="ECO:0000256" key="1">
    <source>
        <dbReference type="SAM" id="MobiDB-lite"/>
    </source>
</evidence>
<organism evidence="2 3">
    <name type="scientific">Elysia marginata</name>
    <dbReference type="NCBI Taxonomy" id="1093978"/>
    <lineage>
        <taxon>Eukaryota</taxon>
        <taxon>Metazoa</taxon>
        <taxon>Spiralia</taxon>
        <taxon>Lophotrochozoa</taxon>
        <taxon>Mollusca</taxon>
        <taxon>Gastropoda</taxon>
        <taxon>Heterobranchia</taxon>
        <taxon>Euthyneura</taxon>
        <taxon>Panpulmonata</taxon>
        <taxon>Sacoglossa</taxon>
        <taxon>Placobranchoidea</taxon>
        <taxon>Plakobranchidae</taxon>
        <taxon>Elysia</taxon>
    </lineage>
</organism>
<dbReference type="Proteomes" id="UP000762676">
    <property type="component" value="Unassembled WGS sequence"/>
</dbReference>